<protein>
    <submittedName>
        <fullName evidence="1">Uncharacterized protein</fullName>
    </submittedName>
</protein>
<keyword evidence="3" id="KW-1185">Reference proteome</keyword>
<dbReference type="RefSeq" id="WP_088258649.1">
    <property type="nucleotide sequence ID" value="NZ_NIDE01000017.1"/>
</dbReference>
<evidence type="ECO:0000313" key="1">
    <source>
        <dbReference type="EMBL" id="OWK35208.1"/>
    </source>
</evidence>
<organism evidence="1 3">
    <name type="scientific">Fimbriiglobus ruber</name>
    <dbReference type="NCBI Taxonomy" id="1908690"/>
    <lineage>
        <taxon>Bacteria</taxon>
        <taxon>Pseudomonadati</taxon>
        <taxon>Planctomycetota</taxon>
        <taxon>Planctomycetia</taxon>
        <taxon>Gemmatales</taxon>
        <taxon>Gemmataceae</taxon>
        <taxon>Fimbriiglobus</taxon>
    </lineage>
</organism>
<sequence>MTKDMTDNFIRDFGEDLLEAICEAAWNRENVDGLVFFMDHHMRDAANWLHQGTFQYGEKEYLFELEQGNWRGCAIEYGENLDLKPPAVFRKVFRPRDPEHQTAKVVFPLWQKEEWFKKKQGEMNYDLTFSPTTQTIQHYRDWAAKKGMVIETEMVQP</sequence>
<dbReference type="EMBL" id="NIDE01000019">
    <property type="protein sequence ID" value="OWK35208.1"/>
    <property type="molecule type" value="Genomic_DNA"/>
</dbReference>
<evidence type="ECO:0000313" key="3">
    <source>
        <dbReference type="Proteomes" id="UP000214646"/>
    </source>
</evidence>
<reference evidence="1" key="2">
    <citation type="journal article" date="2018" name="Appl. Environ. Microbiol.">
        <title>Genome Analysis of Fimbriiglobus ruber SP5(T), a Planctomycete with Confirmed Chitinolytic Capability.</title>
        <authorList>
            <person name="Ravin N.V."/>
            <person name="Rakitin A.L."/>
            <person name="Ivanova A.A."/>
            <person name="Beletsky A.V."/>
            <person name="Kulichevskaya I.S."/>
            <person name="Mardanov A.V."/>
            <person name="Dedysh S.N."/>
        </authorList>
    </citation>
    <scope>NUCLEOTIDE SEQUENCE</scope>
    <source>
        <strain evidence="1">SP5</strain>
    </source>
</reference>
<dbReference type="Proteomes" id="UP000214646">
    <property type="component" value="Unassembled WGS sequence"/>
</dbReference>
<name>A0A225D9J2_9BACT</name>
<gene>
    <name evidence="2" type="ORF">FRUB_08010</name>
    <name evidence="1" type="ORF">FRUB_10050</name>
</gene>
<proteinExistence type="predicted"/>
<reference evidence="3" key="1">
    <citation type="submission" date="2017-06" db="EMBL/GenBank/DDBJ databases">
        <title>Genome analysis of Fimbriiglobus ruber SP5, the first member of the order Planctomycetales with confirmed chitinolytic capability.</title>
        <authorList>
            <person name="Ravin N.V."/>
            <person name="Rakitin A.L."/>
            <person name="Ivanova A.A."/>
            <person name="Beletsky A.V."/>
            <person name="Kulichevskaya I.S."/>
            <person name="Mardanov A.V."/>
            <person name="Dedysh S.N."/>
        </authorList>
    </citation>
    <scope>NUCLEOTIDE SEQUENCE [LARGE SCALE GENOMIC DNA]</scope>
    <source>
        <strain evidence="3">SP5</strain>
    </source>
</reference>
<dbReference type="EMBL" id="NIDE01000017">
    <property type="protein sequence ID" value="OWK35447.1"/>
    <property type="molecule type" value="Genomic_DNA"/>
</dbReference>
<comment type="caution">
    <text evidence="1">The sequence shown here is derived from an EMBL/GenBank/DDBJ whole genome shotgun (WGS) entry which is preliminary data.</text>
</comment>
<evidence type="ECO:0000313" key="2">
    <source>
        <dbReference type="EMBL" id="OWK35447.1"/>
    </source>
</evidence>
<dbReference type="OrthoDB" id="9976110at2"/>
<accession>A0A225D9J2</accession>
<dbReference type="AlphaFoldDB" id="A0A225D9J2"/>